<dbReference type="PANTHER" id="PTHR30336:SF20">
    <property type="entry name" value="DUF218 DOMAIN-CONTAINING PROTEIN"/>
    <property type="match status" value="1"/>
</dbReference>
<dbReference type="InterPro" id="IPR003848">
    <property type="entry name" value="DUF218"/>
</dbReference>
<dbReference type="RefSeq" id="WP_091740621.1">
    <property type="nucleotide sequence ID" value="NZ_FNNQ01000010.1"/>
</dbReference>
<dbReference type="InterPro" id="IPR014729">
    <property type="entry name" value="Rossmann-like_a/b/a_fold"/>
</dbReference>
<dbReference type="Proteomes" id="UP000198534">
    <property type="component" value="Unassembled WGS sequence"/>
</dbReference>
<dbReference type="GO" id="GO:0005886">
    <property type="term" value="C:plasma membrane"/>
    <property type="evidence" value="ECO:0007669"/>
    <property type="project" value="TreeGrafter"/>
</dbReference>
<dbReference type="EMBL" id="FNNQ01000010">
    <property type="protein sequence ID" value="SDX12529.1"/>
    <property type="molecule type" value="Genomic_DNA"/>
</dbReference>
<dbReference type="Pfam" id="PF02698">
    <property type="entry name" value="DUF218"/>
    <property type="match status" value="1"/>
</dbReference>
<dbReference type="CDD" id="cd06259">
    <property type="entry name" value="YdcF-like"/>
    <property type="match status" value="1"/>
</dbReference>
<evidence type="ECO:0000313" key="2">
    <source>
        <dbReference type="EMBL" id="SDX12529.1"/>
    </source>
</evidence>
<accession>A0A1H2Z6V4</accession>
<name>A0A1H2Z6V4_9BACL</name>
<gene>
    <name evidence="2" type="ORF">SAMN05444487_110121</name>
</gene>
<dbReference type="InterPro" id="IPR051599">
    <property type="entry name" value="Cell_Envelope_Assoc"/>
</dbReference>
<dbReference type="AlphaFoldDB" id="A0A1H2Z6V4"/>
<sequence length="187" mass="21290">MIIGAYILIAVLLSGGYLLWRKVSYFDTFDFQPDEPRPGLILGAALRGSEPSTALRERLHHALRLFEQGWVSEFICSGGGYHNKVSEAEVMRDYLKEHGVPAEAIVTETDSINTLENLRHTSNLLKKRNNDSQIYLITHNYHMFRALISAERAGVHAHPAPFASKHMLMPYHKARECLALIKLFFNR</sequence>
<dbReference type="STRING" id="1048340.SAMN05444487_110121"/>
<dbReference type="OrthoDB" id="9782395at2"/>
<protein>
    <submittedName>
        <fullName evidence="2">DUF218 domain-containing protein</fullName>
    </submittedName>
</protein>
<dbReference type="PANTHER" id="PTHR30336">
    <property type="entry name" value="INNER MEMBRANE PROTEIN, PROBABLE PERMEASE"/>
    <property type="match status" value="1"/>
</dbReference>
<evidence type="ECO:0000313" key="3">
    <source>
        <dbReference type="Proteomes" id="UP000198534"/>
    </source>
</evidence>
<keyword evidence="3" id="KW-1185">Reference proteome</keyword>
<organism evidence="2 3">
    <name type="scientific">Marininema mesophilum</name>
    <dbReference type="NCBI Taxonomy" id="1048340"/>
    <lineage>
        <taxon>Bacteria</taxon>
        <taxon>Bacillati</taxon>
        <taxon>Bacillota</taxon>
        <taxon>Bacilli</taxon>
        <taxon>Bacillales</taxon>
        <taxon>Thermoactinomycetaceae</taxon>
        <taxon>Marininema</taxon>
    </lineage>
</organism>
<evidence type="ECO:0000259" key="1">
    <source>
        <dbReference type="Pfam" id="PF02698"/>
    </source>
</evidence>
<proteinExistence type="predicted"/>
<dbReference type="Gene3D" id="3.40.50.620">
    <property type="entry name" value="HUPs"/>
    <property type="match status" value="1"/>
</dbReference>
<feature type="domain" description="DUF218" evidence="1">
    <location>
        <begin position="41"/>
        <end position="167"/>
    </location>
</feature>
<reference evidence="2 3" key="1">
    <citation type="submission" date="2016-10" db="EMBL/GenBank/DDBJ databases">
        <authorList>
            <person name="de Groot N.N."/>
        </authorList>
    </citation>
    <scope>NUCLEOTIDE SEQUENCE [LARGE SCALE GENOMIC DNA]</scope>
    <source>
        <strain evidence="2 3">DSM 45610</strain>
    </source>
</reference>